<protein>
    <submittedName>
        <fullName evidence="2">Uncharacterized protein</fullName>
    </submittedName>
</protein>
<evidence type="ECO:0000256" key="1">
    <source>
        <dbReference type="SAM" id="MobiDB-lite"/>
    </source>
</evidence>
<feature type="region of interest" description="Disordered" evidence="1">
    <location>
        <begin position="1"/>
        <end position="24"/>
    </location>
</feature>
<organism evidence="2 3">
    <name type="scientific">Daphnia magna</name>
    <dbReference type="NCBI Taxonomy" id="35525"/>
    <lineage>
        <taxon>Eukaryota</taxon>
        <taxon>Metazoa</taxon>
        <taxon>Ecdysozoa</taxon>
        <taxon>Arthropoda</taxon>
        <taxon>Crustacea</taxon>
        <taxon>Branchiopoda</taxon>
        <taxon>Diplostraca</taxon>
        <taxon>Cladocera</taxon>
        <taxon>Anomopoda</taxon>
        <taxon>Daphniidae</taxon>
        <taxon>Daphnia</taxon>
    </lineage>
</organism>
<sequence>MKSREIDGRRANNSATRRHWHRQPKLYNRSTRKKNLYIAGKPLALQQRKQNNQQPTTKSPIVFYKHIIINWRNHRGLMTTYNPSLSNSPLFFMAVDSWRDLQTRAVSDTPVT</sequence>
<proteinExistence type="predicted"/>
<reference evidence="2 3" key="1">
    <citation type="journal article" date="2023" name="Nucleic Acids Res.">
        <title>The hologenome of Daphnia magna reveals possible DNA methylation and microbiome-mediated evolution of the host genome.</title>
        <authorList>
            <person name="Chaturvedi A."/>
            <person name="Li X."/>
            <person name="Dhandapani V."/>
            <person name="Marshall H."/>
            <person name="Kissane S."/>
            <person name="Cuenca-Cambronero M."/>
            <person name="Asole G."/>
            <person name="Calvet F."/>
            <person name="Ruiz-Romero M."/>
            <person name="Marangio P."/>
            <person name="Guigo R."/>
            <person name="Rago D."/>
            <person name="Mirbahai L."/>
            <person name="Eastwood N."/>
            <person name="Colbourne J.K."/>
            <person name="Zhou J."/>
            <person name="Mallon E."/>
            <person name="Orsini L."/>
        </authorList>
    </citation>
    <scope>NUCLEOTIDE SEQUENCE [LARGE SCALE GENOMIC DNA]</scope>
    <source>
        <strain evidence="2">LRV0_1</strain>
    </source>
</reference>
<accession>A0ABQ9Z7F5</accession>
<feature type="compositionally biased region" description="Basic and acidic residues" evidence="1">
    <location>
        <begin position="1"/>
        <end position="10"/>
    </location>
</feature>
<dbReference type="Proteomes" id="UP001234178">
    <property type="component" value="Unassembled WGS sequence"/>
</dbReference>
<evidence type="ECO:0000313" key="3">
    <source>
        <dbReference type="Proteomes" id="UP001234178"/>
    </source>
</evidence>
<comment type="caution">
    <text evidence="2">The sequence shown here is derived from an EMBL/GenBank/DDBJ whole genome shotgun (WGS) entry which is preliminary data.</text>
</comment>
<dbReference type="EMBL" id="JAOYFB010000002">
    <property type="protein sequence ID" value="KAK4008825.1"/>
    <property type="molecule type" value="Genomic_DNA"/>
</dbReference>
<keyword evidence="3" id="KW-1185">Reference proteome</keyword>
<gene>
    <name evidence="2" type="ORF">OUZ56_013952</name>
</gene>
<name>A0ABQ9Z7F5_9CRUS</name>
<evidence type="ECO:0000313" key="2">
    <source>
        <dbReference type="EMBL" id="KAK4008825.1"/>
    </source>
</evidence>